<dbReference type="PROSITE" id="PS51371">
    <property type="entry name" value="CBS"/>
    <property type="match status" value="2"/>
</dbReference>
<dbReference type="PANTHER" id="PTHR43080:SF29">
    <property type="entry name" value="OS02G0818000 PROTEIN"/>
    <property type="match status" value="1"/>
</dbReference>
<evidence type="ECO:0000259" key="4">
    <source>
        <dbReference type="PROSITE" id="PS51371"/>
    </source>
</evidence>
<organism evidence="5 6">
    <name type="scientific">Paractinoplanes rishiriensis</name>
    <dbReference type="NCBI Taxonomy" id="1050105"/>
    <lineage>
        <taxon>Bacteria</taxon>
        <taxon>Bacillati</taxon>
        <taxon>Actinomycetota</taxon>
        <taxon>Actinomycetes</taxon>
        <taxon>Micromonosporales</taxon>
        <taxon>Micromonosporaceae</taxon>
        <taxon>Paractinoplanes</taxon>
    </lineage>
</organism>
<evidence type="ECO:0000256" key="1">
    <source>
        <dbReference type="ARBA" id="ARBA00023122"/>
    </source>
</evidence>
<evidence type="ECO:0000256" key="2">
    <source>
        <dbReference type="PROSITE-ProRule" id="PRU00703"/>
    </source>
</evidence>
<gene>
    <name evidence="5" type="ORF">Ari01nite_83260</name>
</gene>
<name>A0A919K4P4_9ACTN</name>
<dbReference type="PROSITE" id="PS50914">
    <property type="entry name" value="BON"/>
    <property type="match status" value="1"/>
</dbReference>
<dbReference type="Gene3D" id="3.30.1340.30">
    <property type="match status" value="1"/>
</dbReference>
<dbReference type="InterPro" id="IPR046342">
    <property type="entry name" value="CBS_dom_sf"/>
</dbReference>
<dbReference type="Pfam" id="PF04972">
    <property type="entry name" value="BON"/>
    <property type="match status" value="1"/>
</dbReference>
<dbReference type="RefSeq" id="WP_203789088.1">
    <property type="nucleotide sequence ID" value="NZ_BOMV01000092.1"/>
</dbReference>
<keyword evidence="1 2" id="KW-0129">CBS domain</keyword>
<keyword evidence="6" id="KW-1185">Reference proteome</keyword>
<dbReference type="AlphaFoldDB" id="A0A919K4P4"/>
<dbReference type="EMBL" id="BOMV01000092">
    <property type="protein sequence ID" value="GIF00862.1"/>
    <property type="molecule type" value="Genomic_DNA"/>
</dbReference>
<dbReference type="SUPFAM" id="SSF54631">
    <property type="entry name" value="CBS-domain pair"/>
    <property type="match status" value="1"/>
</dbReference>
<evidence type="ECO:0008006" key="7">
    <source>
        <dbReference type="Google" id="ProtNLM"/>
    </source>
</evidence>
<dbReference type="Gene3D" id="3.10.580.10">
    <property type="entry name" value="CBS-domain"/>
    <property type="match status" value="1"/>
</dbReference>
<evidence type="ECO:0000313" key="5">
    <source>
        <dbReference type="EMBL" id="GIF00862.1"/>
    </source>
</evidence>
<protein>
    <recommendedName>
        <fullName evidence="7">BON domain-containing protein</fullName>
    </recommendedName>
</protein>
<dbReference type="InterPro" id="IPR007055">
    <property type="entry name" value="BON_dom"/>
</dbReference>
<feature type="domain" description="CBS" evidence="4">
    <location>
        <begin position="81"/>
        <end position="138"/>
    </location>
</feature>
<dbReference type="Pfam" id="PF00571">
    <property type="entry name" value="CBS"/>
    <property type="match status" value="2"/>
</dbReference>
<feature type="domain" description="BON" evidence="3">
    <location>
        <begin position="135"/>
        <end position="203"/>
    </location>
</feature>
<dbReference type="Proteomes" id="UP000636960">
    <property type="component" value="Unassembled WGS sequence"/>
</dbReference>
<sequence>MRQWRVSDVMSANVVTAGPDASVSELAQLLTRERISAVPIVADDGRVMGIVSEADLVARLSGAGRRRRKTAAGVPHARQVMSRPVRTAAAAESLSTAARRMRKYKVKRLPVTDETGRAVAVVSRSDLMRVYTRSDNAIRHDVIQHVLRRTLWIDSQQVHVDVSAAVVTLTGKVGRRSTAAMVGRLSGDVPGVQHVVNDIAYDFDDSALVRSRVGRTHPFSAEPFTS</sequence>
<feature type="domain" description="CBS" evidence="4">
    <location>
        <begin position="10"/>
        <end position="67"/>
    </location>
</feature>
<comment type="caution">
    <text evidence="5">The sequence shown here is derived from an EMBL/GenBank/DDBJ whole genome shotgun (WGS) entry which is preliminary data.</text>
</comment>
<dbReference type="InterPro" id="IPR051257">
    <property type="entry name" value="Diverse_CBS-Domain"/>
</dbReference>
<dbReference type="PANTHER" id="PTHR43080">
    <property type="entry name" value="CBS DOMAIN-CONTAINING PROTEIN CBSX3, MITOCHONDRIAL"/>
    <property type="match status" value="1"/>
</dbReference>
<dbReference type="InterPro" id="IPR000644">
    <property type="entry name" value="CBS_dom"/>
</dbReference>
<evidence type="ECO:0000313" key="6">
    <source>
        <dbReference type="Proteomes" id="UP000636960"/>
    </source>
</evidence>
<reference evidence="5" key="1">
    <citation type="submission" date="2021-01" db="EMBL/GenBank/DDBJ databases">
        <title>Whole genome shotgun sequence of Actinoplanes rishiriensis NBRC 108556.</title>
        <authorList>
            <person name="Komaki H."/>
            <person name="Tamura T."/>
        </authorList>
    </citation>
    <scope>NUCLEOTIDE SEQUENCE</scope>
    <source>
        <strain evidence="5">NBRC 108556</strain>
    </source>
</reference>
<evidence type="ECO:0000259" key="3">
    <source>
        <dbReference type="PROSITE" id="PS50914"/>
    </source>
</evidence>
<proteinExistence type="predicted"/>
<dbReference type="SMART" id="SM00116">
    <property type="entry name" value="CBS"/>
    <property type="match status" value="2"/>
</dbReference>
<accession>A0A919K4P4</accession>